<evidence type="ECO:0000256" key="5">
    <source>
        <dbReference type="ARBA" id="ARBA00022840"/>
    </source>
</evidence>
<dbReference type="PANTHER" id="PTHR12400">
    <property type="entry name" value="INOSITOL POLYPHOSPHATE KINASE"/>
    <property type="match status" value="1"/>
</dbReference>
<dbReference type="AlphaFoldDB" id="A0A1Z5J916"/>
<evidence type="ECO:0000256" key="6">
    <source>
        <dbReference type="ARBA" id="ARBA00036164"/>
    </source>
</evidence>
<proteinExistence type="inferred from homology"/>
<comment type="caution">
    <text evidence="10">The sequence shown here is derived from an EMBL/GenBank/DDBJ whole genome shotgun (WGS) entry which is preliminary data.</text>
</comment>
<evidence type="ECO:0000256" key="8">
    <source>
        <dbReference type="RuleBase" id="RU363090"/>
    </source>
</evidence>
<keyword evidence="11" id="KW-1185">Reference proteome</keyword>
<evidence type="ECO:0000313" key="11">
    <source>
        <dbReference type="Proteomes" id="UP000198406"/>
    </source>
</evidence>
<evidence type="ECO:0000313" key="10">
    <source>
        <dbReference type="EMBL" id="GAX10475.1"/>
    </source>
</evidence>
<sequence length="452" mass="51530">MRVQRTATIVVVASSGAYLTWRLLQWRARKRTRKSVERVKSLLREGPLLAIDDPDVQSRVINTAIKRASKWMQLRESAQQMTGQVGGISANKKPLLSLKPDYVLKPLYTDHRGIRELIFYEAMVAASRTTQHYAAFLRPKTEETSRMAWIDTLAVALSILWQDPVVMEQEAKLKEAWRKVKKEADALDKLSKFTASYYGVIGQKRFDPEFEFGIHEDAHLLLQDITSNFVKPCVIDLKMGSQSYEPDATVEKRTREYSKYPQQALFGFRIVGMRYHEPSHPDADEFGFVLVGKEYGRTLTTKDQLLEAFRIFFTAGMRSRPNPHDSSANLLELAESPVEDRKIRTKTIANLLQLLRGLRRWFDENESTFRFFASSVLLVFEGDLTKTKGSDLGRASLKMIDFGRVRRADAATDESKSDEGYRKGLRTLHGLLLDLLDEDKGKSGPTLVSNGR</sequence>
<dbReference type="EMBL" id="BDSP01000017">
    <property type="protein sequence ID" value="GAX10475.1"/>
    <property type="molecule type" value="Genomic_DNA"/>
</dbReference>
<dbReference type="GO" id="GO:0005634">
    <property type="term" value="C:nucleus"/>
    <property type="evidence" value="ECO:0007669"/>
    <property type="project" value="TreeGrafter"/>
</dbReference>
<evidence type="ECO:0000256" key="1">
    <source>
        <dbReference type="ARBA" id="ARBA00007374"/>
    </source>
</evidence>
<keyword evidence="9" id="KW-0812">Transmembrane</keyword>
<dbReference type="EC" id="2.7.-.-" evidence="8"/>
<dbReference type="Pfam" id="PF03770">
    <property type="entry name" value="IPK"/>
    <property type="match status" value="1"/>
</dbReference>
<accession>A0A1Z5J916</accession>
<keyword evidence="9" id="KW-0472">Membrane</keyword>
<dbReference type="Proteomes" id="UP000198406">
    <property type="component" value="Unassembled WGS sequence"/>
</dbReference>
<dbReference type="PANTHER" id="PTHR12400:SF51">
    <property type="entry name" value="INOSITOL POLYPHOSPHATE MULTIKINASE"/>
    <property type="match status" value="1"/>
</dbReference>
<dbReference type="GO" id="GO:0005524">
    <property type="term" value="F:ATP binding"/>
    <property type="evidence" value="ECO:0007669"/>
    <property type="project" value="UniProtKB-KW"/>
</dbReference>
<evidence type="ECO:0000256" key="7">
    <source>
        <dbReference type="ARBA" id="ARBA00036525"/>
    </source>
</evidence>
<dbReference type="InterPro" id="IPR005522">
    <property type="entry name" value="IPK"/>
</dbReference>
<dbReference type="Gene3D" id="3.30.470.160">
    <property type="entry name" value="Inositol polyphosphate kinase"/>
    <property type="match status" value="1"/>
</dbReference>
<name>A0A1Z5J916_FISSO</name>
<dbReference type="GO" id="GO:0005737">
    <property type="term" value="C:cytoplasm"/>
    <property type="evidence" value="ECO:0007669"/>
    <property type="project" value="TreeGrafter"/>
</dbReference>
<dbReference type="GO" id="GO:0047326">
    <property type="term" value="F:inositol-1,3,4,6-tetrakisphosphate 5-kinase activity"/>
    <property type="evidence" value="ECO:0007669"/>
    <property type="project" value="RHEA"/>
</dbReference>
<keyword evidence="2 8" id="KW-0808">Transferase</keyword>
<keyword evidence="9" id="KW-1133">Transmembrane helix</keyword>
<dbReference type="SUPFAM" id="SSF56104">
    <property type="entry name" value="SAICAR synthase-like"/>
    <property type="match status" value="1"/>
</dbReference>
<feature type="transmembrane region" description="Helical" evidence="9">
    <location>
        <begin position="6"/>
        <end position="24"/>
    </location>
</feature>
<dbReference type="GO" id="GO:0008440">
    <property type="term" value="F:inositol-1,4,5-trisphosphate 3-kinase activity"/>
    <property type="evidence" value="ECO:0007669"/>
    <property type="project" value="TreeGrafter"/>
</dbReference>
<evidence type="ECO:0000256" key="9">
    <source>
        <dbReference type="SAM" id="Phobius"/>
    </source>
</evidence>
<comment type="catalytic activity">
    <reaction evidence="7">
        <text>1D-myo-inositol 1,3,4,6-tetrakisphosphate + ATP = 1D-myo-inositol 1,3,4,5,6-pentakisphosphate + ADP + H(+)</text>
        <dbReference type="Rhea" id="RHEA:12717"/>
        <dbReference type="ChEBI" id="CHEBI:15378"/>
        <dbReference type="ChEBI" id="CHEBI:30616"/>
        <dbReference type="ChEBI" id="CHEBI:57660"/>
        <dbReference type="ChEBI" id="CHEBI:57733"/>
        <dbReference type="ChEBI" id="CHEBI:456216"/>
        <dbReference type="EC" id="2.7.1.140"/>
    </reaction>
</comment>
<dbReference type="GO" id="GO:0032958">
    <property type="term" value="P:inositol phosphate biosynthetic process"/>
    <property type="evidence" value="ECO:0007669"/>
    <property type="project" value="InterPro"/>
</dbReference>
<gene>
    <name evidence="10" type="ORF">FisN_21Lh174</name>
</gene>
<dbReference type="OrthoDB" id="338650at2759"/>
<evidence type="ECO:0000256" key="2">
    <source>
        <dbReference type="ARBA" id="ARBA00022679"/>
    </source>
</evidence>
<organism evidence="10 11">
    <name type="scientific">Fistulifera solaris</name>
    <name type="common">Oleaginous diatom</name>
    <dbReference type="NCBI Taxonomy" id="1519565"/>
    <lineage>
        <taxon>Eukaryota</taxon>
        <taxon>Sar</taxon>
        <taxon>Stramenopiles</taxon>
        <taxon>Ochrophyta</taxon>
        <taxon>Bacillariophyta</taxon>
        <taxon>Bacillariophyceae</taxon>
        <taxon>Bacillariophycidae</taxon>
        <taxon>Naviculales</taxon>
        <taxon>Naviculaceae</taxon>
        <taxon>Fistulifera</taxon>
    </lineage>
</organism>
<keyword evidence="4 8" id="KW-0418">Kinase</keyword>
<dbReference type="InterPro" id="IPR038286">
    <property type="entry name" value="IPK_sf"/>
</dbReference>
<evidence type="ECO:0000256" key="4">
    <source>
        <dbReference type="ARBA" id="ARBA00022777"/>
    </source>
</evidence>
<comment type="similarity">
    <text evidence="1 8">Belongs to the inositol phosphokinase (IPK) family.</text>
</comment>
<dbReference type="InParanoid" id="A0A1Z5J916"/>
<evidence type="ECO:0000256" key="3">
    <source>
        <dbReference type="ARBA" id="ARBA00022741"/>
    </source>
</evidence>
<comment type="catalytic activity">
    <reaction evidence="6">
        <text>1D-myo-inositol 1,4,5-trisphosphate + 2 ATP = 1D-myo-inositol 1,3,4,5,6-pentakisphosphate + 2 ADP + 2 H(+)</text>
        <dbReference type="Rhea" id="RHEA:32359"/>
        <dbReference type="ChEBI" id="CHEBI:15378"/>
        <dbReference type="ChEBI" id="CHEBI:30616"/>
        <dbReference type="ChEBI" id="CHEBI:57733"/>
        <dbReference type="ChEBI" id="CHEBI:203600"/>
        <dbReference type="ChEBI" id="CHEBI:456216"/>
        <dbReference type="EC" id="2.7.1.151"/>
    </reaction>
</comment>
<keyword evidence="3" id="KW-0547">Nucleotide-binding</keyword>
<reference evidence="10 11" key="1">
    <citation type="journal article" date="2015" name="Plant Cell">
        <title>Oil accumulation by the oleaginous diatom Fistulifera solaris as revealed by the genome and transcriptome.</title>
        <authorList>
            <person name="Tanaka T."/>
            <person name="Maeda Y."/>
            <person name="Veluchamy A."/>
            <person name="Tanaka M."/>
            <person name="Abida H."/>
            <person name="Marechal E."/>
            <person name="Bowler C."/>
            <person name="Muto M."/>
            <person name="Sunaga Y."/>
            <person name="Tanaka M."/>
            <person name="Yoshino T."/>
            <person name="Taniguchi T."/>
            <person name="Fukuda Y."/>
            <person name="Nemoto M."/>
            <person name="Matsumoto M."/>
            <person name="Wong P.S."/>
            <person name="Aburatani S."/>
            <person name="Fujibuchi W."/>
        </authorList>
    </citation>
    <scope>NUCLEOTIDE SEQUENCE [LARGE SCALE GENOMIC DNA]</scope>
    <source>
        <strain evidence="10 11">JPCC DA0580</strain>
    </source>
</reference>
<protein>
    <recommendedName>
        <fullName evidence="8">Kinase</fullName>
        <ecNumber evidence="8">2.7.-.-</ecNumber>
    </recommendedName>
</protein>
<keyword evidence="5" id="KW-0067">ATP-binding</keyword>